<reference evidence="1 2" key="1">
    <citation type="submission" date="2020-04" db="EMBL/GenBank/DDBJ databases">
        <authorList>
            <person name="De Canck E."/>
        </authorList>
    </citation>
    <scope>NUCLEOTIDE SEQUENCE [LARGE SCALE GENOMIC DNA]</scope>
    <source>
        <strain evidence="1 2">LMG 1861</strain>
    </source>
</reference>
<name>A0A6S7ENJ9_9BURK</name>
<organism evidence="1 2">
    <name type="scientific">Achromobacter piechaudii</name>
    <dbReference type="NCBI Taxonomy" id="72556"/>
    <lineage>
        <taxon>Bacteria</taxon>
        <taxon>Pseudomonadati</taxon>
        <taxon>Pseudomonadota</taxon>
        <taxon>Betaproteobacteria</taxon>
        <taxon>Burkholderiales</taxon>
        <taxon>Alcaligenaceae</taxon>
        <taxon>Achromobacter</taxon>
    </lineage>
</organism>
<dbReference type="RefSeq" id="WP_175129937.1">
    <property type="nucleotide sequence ID" value="NZ_CADILD010000004.1"/>
</dbReference>
<proteinExistence type="predicted"/>
<dbReference type="EMBL" id="CADILD010000004">
    <property type="protein sequence ID" value="CAB3919726.1"/>
    <property type="molecule type" value="Genomic_DNA"/>
</dbReference>
<dbReference type="AlphaFoldDB" id="A0A6S7ENJ9"/>
<gene>
    <name evidence="1" type="ORF">LMG1861_05313</name>
</gene>
<accession>A0A6S7ENJ9</accession>
<dbReference type="InterPro" id="IPR046237">
    <property type="entry name" value="DUF6270"/>
</dbReference>
<dbReference type="Proteomes" id="UP000494105">
    <property type="component" value="Unassembled WGS sequence"/>
</dbReference>
<evidence type="ECO:0000313" key="1">
    <source>
        <dbReference type="EMBL" id="CAB3919726.1"/>
    </source>
</evidence>
<dbReference type="Pfam" id="PF19786">
    <property type="entry name" value="DUF6270"/>
    <property type="match status" value="1"/>
</dbReference>
<sequence>MKVFILGSCVSRDALDLATKEEFTLVDYIARTSIGSVFAEPPFADHFSEKLSSPFQKRLVQLDIAKSTKSLLSLMETDVFLVDLIDERFDLLETAPGKFCTLTNEFAATGAPNEIPGHTVIPSGSDLFMQYWTDGWKALVALLSQQGMLHKVRVNAVQLQERTVTGALFRSASVDSIQASNVMLDKMYSRMSEDLQPHQFFRYGDEMACPDKHKWSPEPFHFTEELSLETLRKLKVAAAEISKLGL</sequence>
<evidence type="ECO:0000313" key="2">
    <source>
        <dbReference type="Proteomes" id="UP000494105"/>
    </source>
</evidence>
<protein>
    <submittedName>
        <fullName evidence="1">Uncharacterized protein</fullName>
    </submittedName>
</protein>